<sequence length="568" mass="58361">MLAWVGIRGALAYSELRSAETSARAAMDTISDPAQTAPHIAEFASHAASAHDLTSDPVWRLAEAAPWAGPQLRAVSTIAAAADGVAREALVPLSDVVSAFSVDAFRPVDGRIDTAVFREIAGPARTGADAVADAAASVSALDDAPLLGPVREAVEEVATLLDTGASATDALARAAHLLPAMLGADGERSYLIAFQNNAEWRSLGGIVGAMAVVRTADGAIEMTAQGSSSDFSRFDESVLPLEPELDRLFEARPGRFVQNVTQIPDFTIGGPLAREMWQRQTGQQVDGVIATDPVALSYILAATGPVDLPTGDVLTSDNAVSLLLNDVYLRYEQPRDQDAFFAAAAAAVFDRLATGAADPAALITALGKAGDERRLLLWSADADDQAVLAGTTLAGELPVSTADDAAFGVYLNDGTGSKMDYYVTADTSLTWESCTLDARGRNAAPITLQVTVTNTAPADAATSLPTYITGGGGFGVPAGISRTVAYLYLPTDAALTSAVRSDRAGFGGGTHDGRQVLAFGSDLAPGESITATVTVIPPGEGASSATASVTPTIDANRPTSVVATCGAP</sequence>
<reference evidence="2" key="1">
    <citation type="submission" date="2019-09" db="EMBL/GenBank/DDBJ databases">
        <title>Mumia zhuanghuii sp. nov. isolated from the intestinal contents of plateau pika (Ochotona curzoniae) in the Qinghai-Tibet plateau of China.</title>
        <authorList>
            <person name="Tian Z."/>
        </authorList>
    </citation>
    <scope>NUCLEOTIDE SEQUENCE [LARGE SCALE GENOMIC DNA]</scope>
    <source>
        <strain evidence="2">DSM 25564</strain>
    </source>
</reference>
<keyword evidence="2" id="KW-1185">Reference proteome</keyword>
<gene>
    <name evidence="1" type="ORF">F6B42_00125</name>
</gene>
<dbReference type="Pfam" id="PF13196">
    <property type="entry name" value="DUF4012"/>
    <property type="match status" value="1"/>
</dbReference>
<dbReference type="Proteomes" id="UP000327039">
    <property type="component" value="Unassembled WGS sequence"/>
</dbReference>
<dbReference type="AlphaFoldDB" id="A0A5J5IZ02"/>
<evidence type="ECO:0000313" key="1">
    <source>
        <dbReference type="EMBL" id="KAA9089962.1"/>
    </source>
</evidence>
<dbReference type="InterPro" id="IPR025101">
    <property type="entry name" value="DUF4012"/>
</dbReference>
<comment type="caution">
    <text evidence="1">The sequence shown here is derived from an EMBL/GenBank/DDBJ whole genome shotgun (WGS) entry which is preliminary data.</text>
</comment>
<proteinExistence type="predicted"/>
<accession>A0A5J5IZ02</accession>
<dbReference type="OrthoDB" id="3203519at2"/>
<dbReference type="EMBL" id="VYRZ01000001">
    <property type="protein sequence ID" value="KAA9089962.1"/>
    <property type="molecule type" value="Genomic_DNA"/>
</dbReference>
<organism evidence="1 2">
    <name type="scientific">Microbacterium radiodurans</name>
    <dbReference type="NCBI Taxonomy" id="661398"/>
    <lineage>
        <taxon>Bacteria</taxon>
        <taxon>Bacillati</taxon>
        <taxon>Actinomycetota</taxon>
        <taxon>Actinomycetes</taxon>
        <taxon>Micrococcales</taxon>
        <taxon>Microbacteriaceae</taxon>
        <taxon>Microbacterium</taxon>
    </lineage>
</organism>
<name>A0A5J5IZ02_9MICO</name>
<evidence type="ECO:0000313" key="2">
    <source>
        <dbReference type="Proteomes" id="UP000327039"/>
    </source>
</evidence>
<protein>
    <submittedName>
        <fullName evidence="1">DUF4012 domain-containing protein</fullName>
    </submittedName>
</protein>